<dbReference type="Gene3D" id="1.10.3730.20">
    <property type="match status" value="1"/>
</dbReference>
<reference evidence="8" key="1">
    <citation type="journal article" date="2021" name="Microorganisms">
        <title>Phylogenomic Reconstruction and Metabolic Potential of the Genus Aminobacter.</title>
        <authorList>
            <person name="Artuso I."/>
            <person name="Turrini P."/>
            <person name="Pirolo M."/>
            <person name="Lugli G.A."/>
            <person name="Ventura M."/>
            <person name="Visca P."/>
        </authorList>
    </citation>
    <scope>NUCLEOTIDE SEQUENCE</scope>
    <source>
        <strain evidence="8">LMG 26462</strain>
    </source>
</reference>
<organism evidence="8 9">
    <name type="scientific">Aminobacter anthyllidis</name>
    <dbReference type="NCBI Taxonomy" id="1035067"/>
    <lineage>
        <taxon>Bacteria</taxon>
        <taxon>Pseudomonadati</taxon>
        <taxon>Pseudomonadota</taxon>
        <taxon>Alphaproteobacteria</taxon>
        <taxon>Hyphomicrobiales</taxon>
        <taxon>Phyllobacteriaceae</taxon>
        <taxon>Aminobacter</taxon>
    </lineage>
</organism>
<keyword evidence="5 6" id="KW-0472">Membrane</keyword>
<keyword evidence="3 6" id="KW-0812">Transmembrane</keyword>
<dbReference type="GO" id="GO:0016020">
    <property type="term" value="C:membrane"/>
    <property type="evidence" value="ECO:0007669"/>
    <property type="project" value="UniProtKB-SubCell"/>
</dbReference>
<evidence type="ECO:0000259" key="7">
    <source>
        <dbReference type="Pfam" id="PF00892"/>
    </source>
</evidence>
<dbReference type="InterPro" id="IPR037185">
    <property type="entry name" value="EmrE-like"/>
</dbReference>
<evidence type="ECO:0000313" key="9">
    <source>
        <dbReference type="Proteomes" id="UP001138921"/>
    </source>
</evidence>
<evidence type="ECO:0000256" key="5">
    <source>
        <dbReference type="ARBA" id="ARBA00023136"/>
    </source>
</evidence>
<evidence type="ECO:0000313" key="8">
    <source>
        <dbReference type="EMBL" id="MBT1159947.1"/>
    </source>
</evidence>
<accession>A0A9X1D866</accession>
<sequence>MTTRNTDLLLTAIAPAIWGSTYIVTTQFLPAGYPLTVAMLRALPAGLLLLLLVRQLPQGIWWARVLVLGALNFSIFWWLLFVAAYRLPGGVAATVGAIQPLIVILLARGLLGAPIRPLSIIAAIAGMAGVALLILTPNAALDPIGIAAGLAGAVSMAAGTVLSRRWQPPVTPLTFTAWQLTAGGLLLLPVALLQEPSLPALTTANLLGLAWLGLIGAALTYILWFRGIARLEPSVVSPLGFLSPMTAVILGWSVLGQSLSVTQIFGMVVVLGSVWLSQRAQQAKLAPAKLATA</sequence>
<dbReference type="PANTHER" id="PTHR32322:SF2">
    <property type="entry name" value="EAMA DOMAIN-CONTAINING PROTEIN"/>
    <property type="match status" value="1"/>
</dbReference>
<comment type="caution">
    <text evidence="8">The sequence shown here is derived from an EMBL/GenBank/DDBJ whole genome shotgun (WGS) entry which is preliminary data.</text>
</comment>
<feature type="transmembrane region" description="Helical" evidence="6">
    <location>
        <begin position="118"/>
        <end position="137"/>
    </location>
</feature>
<dbReference type="EMBL" id="JAFLWW010000015">
    <property type="protein sequence ID" value="MBT1159947.1"/>
    <property type="molecule type" value="Genomic_DNA"/>
</dbReference>
<feature type="transmembrane region" description="Helical" evidence="6">
    <location>
        <begin position="175"/>
        <end position="194"/>
    </location>
</feature>
<reference evidence="8" key="2">
    <citation type="submission" date="2021-03" db="EMBL/GenBank/DDBJ databases">
        <authorList>
            <person name="Artuso I."/>
            <person name="Turrini P."/>
            <person name="Pirolo M."/>
            <person name="Lugli G.A."/>
            <person name="Ventura M."/>
            <person name="Visca P."/>
        </authorList>
    </citation>
    <scope>NUCLEOTIDE SEQUENCE</scope>
    <source>
        <strain evidence="8">LMG 26462</strain>
    </source>
</reference>
<feature type="transmembrane region" description="Helical" evidence="6">
    <location>
        <begin position="65"/>
        <end position="85"/>
    </location>
</feature>
<evidence type="ECO:0000256" key="4">
    <source>
        <dbReference type="ARBA" id="ARBA00022989"/>
    </source>
</evidence>
<comment type="similarity">
    <text evidence="2">Belongs to the EamA transporter family.</text>
</comment>
<feature type="domain" description="EamA" evidence="7">
    <location>
        <begin position="9"/>
        <end position="134"/>
    </location>
</feature>
<gene>
    <name evidence="8" type="ORF">J1C56_30890</name>
</gene>
<evidence type="ECO:0000256" key="6">
    <source>
        <dbReference type="SAM" id="Phobius"/>
    </source>
</evidence>
<proteinExistence type="inferred from homology"/>
<dbReference type="InterPro" id="IPR000620">
    <property type="entry name" value="EamA_dom"/>
</dbReference>
<evidence type="ECO:0000256" key="2">
    <source>
        <dbReference type="ARBA" id="ARBA00007362"/>
    </source>
</evidence>
<dbReference type="AlphaFoldDB" id="A0A9X1D866"/>
<dbReference type="Proteomes" id="UP001138921">
    <property type="component" value="Unassembled WGS sequence"/>
</dbReference>
<comment type="subcellular location">
    <subcellularLocation>
        <location evidence="1">Membrane</location>
        <topology evidence="1">Multi-pass membrane protein</topology>
    </subcellularLocation>
</comment>
<name>A0A9X1D866_9HYPH</name>
<feature type="transmembrane region" description="Helical" evidence="6">
    <location>
        <begin position="31"/>
        <end position="53"/>
    </location>
</feature>
<evidence type="ECO:0000256" key="1">
    <source>
        <dbReference type="ARBA" id="ARBA00004141"/>
    </source>
</evidence>
<feature type="transmembrane region" description="Helical" evidence="6">
    <location>
        <begin position="143"/>
        <end position="163"/>
    </location>
</feature>
<feature type="transmembrane region" description="Helical" evidence="6">
    <location>
        <begin position="206"/>
        <end position="224"/>
    </location>
</feature>
<evidence type="ECO:0000256" key="3">
    <source>
        <dbReference type="ARBA" id="ARBA00022692"/>
    </source>
</evidence>
<feature type="transmembrane region" description="Helical" evidence="6">
    <location>
        <begin position="261"/>
        <end position="277"/>
    </location>
</feature>
<keyword evidence="4 6" id="KW-1133">Transmembrane helix</keyword>
<keyword evidence="9" id="KW-1185">Reference proteome</keyword>
<feature type="transmembrane region" description="Helical" evidence="6">
    <location>
        <begin position="7"/>
        <end position="25"/>
    </location>
</feature>
<protein>
    <submittedName>
        <fullName evidence="8">EamA family transporter</fullName>
    </submittedName>
</protein>
<dbReference type="SUPFAM" id="SSF103481">
    <property type="entry name" value="Multidrug resistance efflux transporter EmrE"/>
    <property type="match status" value="2"/>
</dbReference>
<feature type="transmembrane region" description="Helical" evidence="6">
    <location>
        <begin position="91"/>
        <end position="111"/>
    </location>
</feature>
<dbReference type="RefSeq" id="WP_214393737.1">
    <property type="nucleotide sequence ID" value="NZ_JAFLWW010000015.1"/>
</dbReference>
<dbReference type="PANTHER" id="PTHR32322">
    <property type="entry name" value="INNER MEMBRANE TRANSPORTER"/>
    <property type="match status" value="1"/>
</dbReference>
<feature type="transmembrane region" description="Helical" evidence="6">
    <location>
        <begin position="236"/>
        <end position="255"/>
    </location>
</feature>
<feature type="domain" description="EamA" evidence="7">
    <location>
        <begin position="144"/>
        <end position="276"/>
    </location>
</feature>
<dbReference type="InterPro" id="IPR050638">
    <property type="entry name" value="AA-Vitamin_Transporters"/>
</dbReference>
<dbReference type="Pfam" id="PF00892">
    <property type="entry name" value="EamA"/>
    <property type="match status" value="2"/>
</dbReference>